<dbReference type="PANTHER" id="PTHR15407">
    <property type="entry name" value="FUKUTIN-RELATED"/>
    <property type="match status" value="1"/>
</dbReference>
<comment type="subcellular location">
    <subcellularLocation>
        <location evidence="1">Membrane</location>
        <topology evidence="1">Single-pass membrane protein</topology>
    </subcellularLocation>
</comment>
<dbReference type="Pfam" id="PF04991">
    <property type="entry name" value="LicD"/>
    <property type="match status" value="2"/>
</dbReference>
<gene>
    <name evidence="6" type="ORF">NADFUDRAFT_11497</name>
</gene>
<name>A0A1E3PIY1_9ASCO</name>
<dbReference type="AlphaFoldDB" id="A0A1E3PIY1"/>
<evidence type="ECO:0000313" key="6">
    <source>
        <dbReference type="EMBL" id="ODQ65406.1"/>
    </source>
</evidence>
<dbReference type="STRING" id="857566.A0A1E3PIY1"/>
<feature type="domain" description="LicD/FKTN/FKRP nucleotidyltransferase" evidence="5">
    <location>
        <begin position="172"/>
        <end position="228"/>
    </location>
</feature>
<keyword evidence="7" id="KW-1185">Reference proteome</keyword>
<dbReference type="OrthoDB" id="444255at2759"/>
<keyword evidence="2" id="KW-0812">Transmembrane</keyword>
<keyword evidence="4" id="KW-0472">Membrane</keyword>
<feature type="non-terminal residue" evidence="6">
    <location>
        <position position="1"/>
    </location>
</feature>
<dbReference type="InterPro" id="IPR009644">
    <property type="entry name" value="FKTN/MNN4/W02B3.4-1"/>
</dbReference>
<dbReference type="Proteomes" id="UP000095009">
    <property type="component" value="Unassembled WGS sequence"/>
</dbReference>
<reference evidence="6 7" key="1">
    <citation type="journal article" date="2016" name="Proc. Natl. Acad. Sci. U.S.A.">
        <title>Comparative genomics of biotechnologically important yeasts.</title>
        <authorList>
            <person name="Riley R."/>
            <person name="Haridas S."/>
            <person name="Wolfe K.H."/>
            <person name="Lopes M.R."/>
            <person name="Hittinger C.T."/>
            <person name="Goeker M."/>
            <person name="Salamov A.A."/>
            <person name="Wisecaver J.H."/>
            <person name="Long T.M."/>
            <person name="Calvey C.H."/>
            <person name="Aerts A.L."/>
            <person name="Barry K.W."/>
            <person name="Choi C."/>
            <person name="Clum A."/>
            <person name="Coughlan A.Y."/>
            <person name="Deshpande S."/>
            <person name="Douglass A.P."/>
            <person name="Hanson S.J."/>
            <person name="Klenk H.-P."/>
            <person name="LaButti K.M."/>
            <person name="Lapidus A."/>
            <person name="Lindquist E.A."/>
            <person name="Lipzen A.M."/>
            <person name="Meier-Kolthoff J.P."/>
            <person name="Ohm R.A."/>
            <person name="Otillar R.P."/>
            <person name="Pangilinan J.L."/>
            <person name="Peng Y."/>
            <person name="Rokas A."/>
            <person name="Rosa C.A."/>
            <person name="Scheuner C."/>
            <person name="Sibirny A.A."/>
            <person name="Slot J.C."/>
            <person name="Stielow J.B."/>
            <person name="Sun H."/>
            <person name="Kurtzman C.P."/>
            <person name="Blackwell M."/>
            <person name="Grigoriev I.V."/>
            <person name="Jeffries T.W."/>
        </authorList>
    </citation>
    <scope>NUCLEOTIDE SEQUENCE [LARGE SCALE GENOMIC DNA]</scope>
    <source>
        <strain evidence="6 7">DSM 6958</strain>
    </source>
</reference>
<dbReference type="EMBL" id="KV454410">
    <property type="protein sequence ID" value="ODQ65406.1"/>
    <property type="molecule type" value="Genomic_DNA"/>
</dbReference>
<organism evidence="6 7">
    <name type="scientific">Nadsonia fulvescens var. elongata DSM 6958</name>
    <dbReference type="NCBI Taxonomy" id="857566"/>
    <lineage>
        <taxon>Eukaryota</taxon>
        <taxon>Fungi</taxon>
        <taxon>Dikarya</taxon>
        <taxon>Ascomycota</taxon>
        <taxon>Saccharomycotina</taxon>
        <taxon>Dipodascomycetes</taxon>
        <taxon>Dipodascales</taxon>
        <taxon>Dipodascales incertae sedis</taxon>
        <taxon>Nadsonia</taxon>
    </lineage>
</organism>
<dbReference type="GO" id="GO:0009100">
    <property type="term" value="P:glycoprotein metabolic process"/>
    <property type="evidence" value="ECO:0007669"/>
    <property type="project" value="UniProtKB-ARBA"/>
</dbReference>
<evidence type="ECO:0000313" key="7">
    <source>
        <dbReference type="Proteomes" id="UP000095009"/>
    </source>
</evidence>
<dbReference type="GO" id="GO:0016020">
    <property type="term" value="C:membrane"/>
    <property type="evidence" value="ECO:0007669"/>
    <property type="project" value="UniProtKB-SubCell"/>
</dbReference>
<protein>
    <recommendedName>
        <fullName evidence="5">LicD/FKTN/FKRP nucleotidyltransferase domain-containing protein</fullName>
    </recommendedName>
</protein>
<feature type="non-terminal residue" evidence="6">
    <location>
        <position position="260"/>
    </location>
</feature>
<evidence type="ECO:0000259" key="5">
    <source>
        <dbReference type="Pfam" id="PF04991"/>
    </source>
</evidence>
<accession>A0A1E3PIY1</accession>
<keyword evidence="3" id="KW-1133">Transmembrane helix</keyword>
<dbReference type="InterPro" id="IPR007074">
    <property type="entry name" value="LicD/FKTN/FKRP_NTP_transf"/>
</dbReference>
<proteinExistence type="predicted"/>
<evidence type="ECO:0000256" key="3">
    <source>
        <dbReference type="ARBA" id="ARBA00022989"/>
    </source>
</evidence>
<evidence type="ECO:0000256" key="2">
    <source>
        <dbReference type="ARBA" id="ARBA00022692"/>
    </source>
</evidence>
<sequence>PKFFYEVMLRNDRRAHGAHYDWRFFKHVRRSNDKRDTLHHLVRTWLQFTENEGIISWISHGTLLGWYWNGLTMPWDTDGDIQMPIKELDRFARRYNGTLVVQDPTEGDGRYFIEVGSWYVERSRGNGNNIIDARFIDTRSGMYLDITGLTYAETPKGETLKNLRKPEDRVVGENKQKPKSKWDGLPQFGCKNGHRYNLDEISPLRRTLFEGVPAYIPNAYTELLRREYPKGLTSNKYQSFHFISPIQDWVTDDRCEELTV</sequence>
<evidence type="ECO:0000256" key="4">
    <source>
        <dbReference type="ARBA" id="ARBA00023136"/>
    </source>
</evidence>
<dbReference type="PANTHER" id="PTHR15407:SF28">
    <property type="entry name" value="RIBITOL-5-PHOSPHATE TRANSFERASE FKTN"/>
    <property type="match status" value="1"/>
</dbReference>
<feature type="domain" description="LicD/FKTN/FKRP nucleotidyltransferase" evidence="5">
    <location>
        <begin position="50"/>
        <end position="165"/>
    </location>
</feature>
<evidence type="ECO:0000256" key="1">
    <source>
        <dbReference type="ARBA" id="ARBA00004167"/>
    </source>
</evidence>